<accession>A0A370H1Y8</accession>
<name>A0A370H1Y8_9COXI</name>
<feature type="chain" id="PRO_5016785649" evidence="2">
    <location>
        <begin position="26"/>
        <end position="707"/>
    </location>
</feature>
<comment type="caution">
    <text evidence="3">The sequence shown here is derived from an EMBL/GenBank/DDBJ whole genome shotgun (WGS) entry which is preliminary data.</text>
</comment>
<dbReference type="AlphaFoldDB" id="A0A370H1Y8"/>
<protein>
    <submittedName>
        <fullName evidence="3">Uncharacterized protein</fullName>
    </submittedName>
</protein>
<sequence>MKRFRLLFTFVLAVPTLTLSPAAHSSLVSRSAPDSTPRGPHATASAEYRFPATTDKAILPDRMTEIWARVFYPKDVKNLSGKAPLIVMLHGNHGTCGIGSNPRNDSSCSYTMSGTCPSGYVPTPNHEGYNYLAENLASWGYWVVSINANRGITCGGGVSGDSGLNLARGKLVLKHLSLLYTWSTSGGAPASLGLGADGLIGKIDFGSVGLFGHSRGGEGVRAAYNLYLDKDSPWPAQIPGLHVKAIFEVGAVDGQTSRVLDADGTVWNQLLPMCDGDVSDLQGRYPFERMLLNKSEDPNAQKSLYEVWGANHNFFNTEWQESDAYGCKKGTPIFDPDKSSSAEQQKVALASVPAFFRSRLGTEANPGFNQNFNPLDSLPEAVTQITQIDRDFTPSPGATETRIFEDFDRDTGTNSSGNPNVASQITIEHVNISSYRPQRAASLAWKAAGKNTYFESIWAGPSQGYDIRDFATLDFRIARRADALNKAPTTDFSIQLEDAAGQLSSAIRVSEYANINGPGTSNPVLKTVRLPLKAFQNVNLAKIRGVRFTFDTTKTGALYLANIRLQRQTGFGEEQTRASTQAYLIPALASSTASTHQQNSLSPVYVPARLNTIRSIRFVQRSRFAAGRPAVEIQVASEVPFPAMNRLPVLKIGDKAFTLSRYSDPDTLKELTFTLSEKEYNTLSPGSDVSVENGKIWQFGALKNTLK</sequence>
<keyword evidence="4" id="KW-1185">Reference proteome</keyword>
<keyword evidence="2" id="KW-0732">Signal</keyword>
<gene>
    <name evidence="3" type="ORF">C8D86_10338</name>
</gene>
<dbReference type="SUPFAM" id="SSF53474">
    <property type="entry name" value="alpha/beta-Hydrolases"/>
    <property type="match status" value="1"/>
</dbReference>
<evidence type="ECO:0000313" key="4">
    <source>
        <dbReference type="Proteomes" id="UP000254720"/>
    </source>
</evidence>
<dbReference type="Gene3D" id="2.60.120.430">
    <property type="entry name" value="Galactose-binding lectin"/>
    <property type="match status" value="1"/>
</dbReference>
<feature type="signal peptide" evidence="2">
    <location>
        <begin position="1"/>
        <end position="25"/>
    </location>
</feature>
<evidence type="ECO:0000256" key="2">
    <source>
        <dbReference type="SAM" id="SignalP"/>
    </source>
</evidence>
<dbReference type="OrthoDB" id="9814760at2"/>
<dbReference type="EMBL" id="QQAX01000003">
    <property type="protein sequence ID" value="RDI48073.1"/>
    <property type="molecule type" value="Genomic_DNA"/>
</dbReference>
<organism evidence="3 4">
    <name type="scientific">Aquicella lusitana</name>
    <dbReference type="NCBI Taxonomy" id="254246"/>
    <lineage>
        <taxon>Bacteria</taxon>
        <taxon>Pseudomonadati</taxon>
        <taxon>Pseudomonadota</taxon>
        <taxon>Gammaproteobacteria</taxon>
        <taxon>Legionellales</taxon>
        <taxon>Coxiellaceae</taxon>
        <taxon>Aquicella</taxon>
    </lineage>
</organism>
<evidence type="ECO:0000313" key="3">
    <source>
        <dbReference type="EMBL" id="RDI48073.1"/>
    </source>
</evidence>
<dbReference type="Gene3D" id="3.40.50.1820">
    <property type="entry name" value="alpha/beta hydrolase"/>
    <property type="match status" value="1"/>
</dbReference>
<evidence type="ECO:0000256" key="1">
    <source>
        <dbReference type="SAM" id="MobiDB-lite"/>
    </source>
</evidence>
<dbReference type="InterPro" id="IPR029058">
    <property type="entry name" value="AB_hydrolase_fold"/>
</dbReference>
<feature type="region of interest" description="Disordered" evidence="1">
    <location>
        <begin position="25"/>
        <end position="46"/>
    </location>
</feature>
<proteinExistence type="predicted"/>
<reference evidence="3 4" key="1">
    <citation type="submission" date="2018-07" db="EMBL/GenBank/DDBJ databases">
        <title>Genomic Encyclopedia of Type Strains, Phase IV (KMG-IV): sequencing the most valuable type-strain genomes for metagenomic binning, comparative biology and taxonomic classification.</title>
        <authorList>
            <person name="Goeker M."/>
        </authorList>
    </citation>
    <scope>NUCLEOTIDE SEQUENCE [LARGE SCALE GENOMIC DNA]</scope>
    <source>
        <strain evidence="3 4">DSM 16500</strain>
    </source>
</reference>
<dbReference type="Proteomes" id="UP000254720">
    <property type="component" value="Unassembled WGS sequence"/>
</dbReference>
<dbReference type="RefSeq" id="WP_114833552.1">
    <property type="nucleotide sequence ID" value="NZ_LR699114.1"/>
</dbReference>